<dbReference type="InterPro" id="IPR015915">
    <property type="entry name" value="Kelch-typ_b-propeller"/>
</dbReference>
<keyword evidence="1" id="KW-1185">Reference proteome</keyword>
<dbReference type="Proteomes" id="UP000504607">
    <property type="component" value="Chromosome 3"/>
</dbReference>
<dbReference type="InterPro" id="IPR036047">
    <property type="entry name" value="F-box-like_dom_sf"/>
</dbReference>
<name>A0A6J0PFE9_ELAGV</name>
<dbReference type="CDD" id="cd22152">
    <property type="entry name" value="F-box_AtAFR-like"/>
    <property type="match status" value="1"/>
</dbReference>
<dbReference type="KEGG" id="egu:105040269"/>
<dbReference type="OrthoDB" id="191037at2759"/>
<evidence type="ECO:0000313" key="2">
    <source>
        <dbReference type="RefSeq" id="XP_019704430.1"/>
    </source>
</evidence>
<accession>A0A6J0PFE9</accession>
<dbReference type="InParanoid" id="A0A6J0PFE9"/>
<protein>
    <submittedName>
        <fullName evidence="2">F-box/kelch-repeat protein At1g80440</fullName>
    </submittedName>
</protein>
<dbReference type="AlphaFoldDB" id="A0A6J0PFE9"/>
<dbReference type="InterPro" id="IPR044595">
    <property type="entry name" value="KMD1-4"/>
</dbReference>
<dbReference type="GeneID" id="105040269"/>
<organism evidence="1 2">
    <name type="scientific">Elaeis guineensis var. tenera</name>
    <name type="common">Oil palm</name>
    <dbReference type="NCBI Taxonomy" id="51953"/>
    <lineage>
        <taxon>Eukaryota</taxon>
        <taxon>Viridiplantae</taxon>
        <taxon>Streptophyta</taxon>
        <taxon>Embryophyta</taxon>
        <taxon>Tracheophyta</taxon>
        <taxon>Spermatophyta</taxon>
        <taxon>Magnoliopsida</taxon>
        <taxon>Liliopsida</taxon>
        <taxon>Arecaceae</taxon>
        <taxon>Arecoideae</taxon>
        <taxon>Cocoseae</taxon>
        <taxon>Elaeidinae</taxon>
        <taxon>Elaeis</taxon>
    </lineage>
</organism>
<dbReference type="InterPro" id="IPR006652">
    <property type="entry name" value="Kelch_1"/>
</dbReference>
<dbReference type="SUPFAM" id="SSF117281">
    <property type="entry name" value="Kelch motif"/>
    <property type="match status" value="1"/>
</dbReference>
<sequence>MQDLIPGLPDEIARDCLLRVPYEAFRTVWSVCRLWKQELESPSFHRLRKSSGLSRPLVGLAQADPAFSSGGPAQKYAASATPSYRLVLFSPTTGTWVSLPSIPLLPHGLPLFCQIAAVGRELVVVGGWDPDTWAASDTVYVYNLESASWRRGACMPAPRRSFFACAASPDGDRRVFVAGGHDEEKNALKSAMAYDVARDAWVHLPDMARERDECKGVFLRGTFHVIGGYATEAQGQFGRSTEAFDVAAWKWGPVEENVLEGSTCPRMCVAGGDGRLYACSAAGQLAVREDAGDWRAVAEVPEDARVAPQLLAWDGELMVMGSGCHGGAQACYMLNLKGMTTWRKMEVPPEYSGHVPAGCCLEI</sequence>
<dbReference type="Gene3D" id="2.120.10.80">
    <property type="entry name" value="Kelch-type beta propeller"/>
    <property type="match status" value="1"/>
</dbReference>
<dbReference type="PANTHER" id="PTHR46407:SF3">
    <property type="entry name" value="OS02G0208700 PROTEIN"/>
    <property type="match status" value="1"/>
</dbReference>
<dbReference type="GO" id="GO:2000762">
    <property type="term" value="P:regulation of phenylpropanoid metabolic process"/>
    <property type="evidence" value="ECO:0007669"/>
    <property type="project" value="InterPro"/>
</dbReference>
<dbReference type="RefSeq" id="XP_019704430.1">
    <property type="nucleotide sequence ID" value="XM_019848871.2"/>
</dbReference>
<dbReference type="FunCoup" id="A0A6J0PFE9">
    <property type="interactions" value="71"/>
</dbReference>
<proteinExistence type="predicted"/>
<dbReference type="SMART" id="SM00612">
    <property type="entry name" value="Kelch"/>
    <property type="match status" value="2"/>
</dbReference>
<dbReference type="GO" id="GO:0080037">
    <property type="term" value="P:negative regulation of cytokinin-activated signaling pathway"/>
    <property type="evidence" value="ECO:0007669"/>
    <property type="project" value="InterPro"/>
</dbReference>
<evidence type="ECO:0000313" key="1">
    <source>
        <dbReference type="Proteomes" id="UP000504607"/>
    </source>
</evidence>
<dbReference type="SUPFAM" id="SSF81383">
    <property type="entry name" value="F-box domain"/>
    <property type="match status" value="1"/>
</dbReference>
<gene>
    <name evidence="2" type="primary">LOC105040269</name>
</gene>
<reference evidence="2" key="1">
    <citation type="submission" date="2025-08" db="UniProtKB">
        <authorList>
            <consortium name="RefSeq"/>
        </authorList>
    </citation>
    <scope>IDENTIFICATION</scope>
</reference>
<dbReference type="PANTHER" id="PTHR46407">
    <property type="entry name" value="OS02G0208700 PROTEIN"/>
    <property type="match status" value="1"/>
</dbReference>
<dbReference type="Pfam" id="PF01344">
    <property type="entry name" value="Kelch_1"/>
    <property type="match status" value="2"/>
</dbReference>